<dbReference type="AlphaFoldDB" id="A0A0G0VPX3"/>
<dbReference type="EMBL" id="LCBB01000007">
    <property type="protein sequence ID" value="KKS02959.1"/>
    <property type="molecule type" value="Genomic_DNA"/>
</dbReference>
<dbReference type="Pfam" id="PF02675">
    <property type="entry name" value="AdoMet_dc"/>
    <property type="match status" value="1"/>
</dbReference>
<sequence>MKIKKYHRIYVIDNCNEKISDNKFLTNTLQKISTQVGMHVFENPVNPNEHPESPSYSALGVTDVSRVTVQAFGAPNKISVDIFSFKEWSREEIKKLILKTFSTKNSTLTIKEIWWG</sequence>
<reference evidence="2 3" key="1">
    <citation type="journal article" date="2015" name="Nature">
        <title>rRNA introns, odd ribosomes, and small enigmatic genomes across a large radiation of phyla.</title>
        <authorList>
            <person name="Brown C.T."/>
            <person name="Hug L.A."/>
            <person name="Thomas B.C."/>
            <person name="Sharon I."/>
            <person name="Castelle C.J."/>
            <person name="Singh A."/>
            <person name="Wilkins M.J."/>
            <person name="Williams K.H."/>
            <person name="Banfield J.F."/>
        </authorList>
    </citation>
    <scope>NUCLEOTIDE SEQUENCE [LARGE SCALE GENOMIC DNA]</scope>
</reference>
<proteinExistence type="predicted"/>
<evidence type="ECO:0000256" key="1">
    <source>
        <dbReference type="ARBA" id="ARBA00001928"/>
    </source>
</evidence>
<name>A0A0G0VPX3_UNCKA</name>
<dbReference type="Gene3D" id="3.60.90.10">
    <property type="entry name" value="S-adenosylmethionine decarboxylase"/>
    <property type="match status" value="1"/>
</dbReference>
<evidence type="ECO:0000313" key="3">
    <source>
        <dbReference type="Proteomes" id="UP000033947"/>
    </source>
</evidence>
<gene>
    <name evidence="2" type="ORF">UU55_C0007G0004</name>
</gene>
<dbReference type="GO" id="GO:0008295">
    <property type="term" value="P:spermidine biosynthetic process"/>
    <property type="evidence" value="ECO:0007669"/>
    <property type="project" value="InterPro"/>
</dbReference>
<dbReference type="Proteomes" id="UP000033947">
    <property type="component" value="Unassembled WGS sequence"/>
</dbReference>
<protein>
    <submittedName>
        <fullName evidence="2">Uncharacterized protein</fullName>
    </submittedName>
</protein>
<organism evidence="2 3">
    <name type="scientific">candidate division WWE3 bacterium GW2011_GWC2_41_23</name>
    <dbReference type="NCBI Taxonomy" id="1619123"/>
    <lineage>
        <taxon>Bacteria</taxon>
        <taxon>Katanobacteria</taxon>
    </lineage>
</organism>
<evidence type="ECO:0000313" key="2">
    <source>
        <dbReference type="EMBL" id="KKS02959.1"/>
    </source>
</evidence>
<comment type="caution">
    <text evidence="2">The sequence shown here is derived from an EMBL/GenBank/DDBJ whole genome shotgun (WGS) entry which is preliminary data.</text>
</comment>
<dbReference type="InterPro" id="IPR003826">
    <property type="entry name" value="AdoMetDC_fam_prok"/>
</dbReference>
<dbReference type="GO" id="GO:0004014">
    <property type="term" value="F:adenosylmethionine decarboxylase activity"/>
    <property type="evidence" value="ECO:0007669"/>
    <property type="project" value="InterPro"/>
</dbReference>
<comment type="cofactor">
    <cofactor evidence="1">
        <name>pyruvate</name>
        <dbReference type="ChEBI" id="CHEBI:15361"/>
    </cofactor>
</comment>
<accession>A0A0G0VPX3</accession>